<evidence type="ECO:0000259" key="5">
    <source>
        <dbReference type="PROSITE" id="PS50011"/>
    </source>
</evidence>
<organism evidence="6 7">
    <name type="scientific">Pocillopora meandrina</name>
    <dbReference type="NCBI Taxonomy" id="46732"/>
    <lineage>
        <taxon>Eukaryota</taxon>
        <taxon>Metazoa</taxon>
        <taxon>Cnidaria</taxon>
        <taxon>Anthozoa</taxon>
        <taxon>Hexacorallia</taxon>
        <taxon>Scleractinia</taxon>
        <taxon>Astrocoeniina</taxon>
        <taxon>Pocilloporidae</taxon>
        <taxon>Pocillopora</taxon>
    </lineage>
</organism>
<keyword evidence="3" id="KW-0479">Metal-binding</keyword>
<feature type="active site" description="Proton acceptor" evidence="1">
    <location>
        <position position="381"/>
    </location>
</feature>
<dbReference type="EMBL" id="CALNXJ010000004">
    <property type="protein sequence ID" value="CAH3038881.1"/>
    <property type="molecule type" value="Genomic_DNA"/>
</dbReference>
<comment type="caution">
    <text evidence="6">The sequence shown here is derived from an EMBL/GenBank/DDBJ whole genome shotgun (WGS) entry which is preliminary data.</text>
</comment>
<dbReference type="InterPro" id="IPR011009">
    <property type="entry name" value="Kinase-like_dom_sf"/>
</dbReference>
<feature type="binding site" evidence="2">
    <location>
        <begin position="64"/>
        <end position="71"/>
    </location>
    <ligand>
        <name>ATP</name>
        <dbReference type="ChEBI" id="CHEBI:30616"/>
    </ligand>
</feature>
<evidence type="ECO:0000256" key="2">
    <source>
        <dbReference type="PIRSR" id="PIRSR000615-2"/>
    </source>
</evidence>
<dbReference type="Gene3D" id="3.30.200.20">
    <property type="entry name" value="Phosphorylase Kinase, domain 1"/>
    <property type="match status" value="1"/>
</dbReference>
<feature type="binding site" evidence="2">
    <location>
        <position position="385"/>
    </location>
    <ligand>
        <name>ATP</name>
        <dbReference type="ChEBI" id="CHEBI:30616"/>
    </ligand>
</feature>
<dbReference type="GO" id="GO:0007169">
    <property type="term" value="P:cell surface receptor protein tyrosine kinase signaling pathway"/>
    <property type="evidence" value="ECO:0007669"/>
    <property type="project" value="TreeGrafter"/>
</dbReference>
<dbReference type="SMART" id="SM00219">
    <property type="entry name" value="TyrKc"/>
    <property type="match status" value="1"/>
</dbReference>
<dbReference type="Proteomes" id="UP001159428">
    <property type="component" value="Unassembled WGS sequence"/>
</dbReference>
<dbReference type="PANTHER" id="PTHR24416:SF583">
    <property type="entry name" value="RECEPTOR PROTEIN-TYROSINE KINASE"/>
    <property type="match status" value="1"/>
</dbReference>
<feature type="transmembrane region" description="Helical" evidence="4">
    <location>
        <begin position="6"/>
        <end position="26"/>
    </location>
</feature>
<dbReference type="FunFam" id="1.10.510.10:FF:000462">
    <property type="entry name" value="Receptor tyrosine kinase"/>
    <property type="match status" value="1"/>
</dbReference>
<dbReference type="Gene3D" id="1.10.510.10">
    <property type="entry name" value="Transferase(Phosphotransferase) domain 1"/>
    <property type="match status" value="1"/>
</dbReference>
<feature type="transmembrane region" description="Helical" evidence="4">
    <location>
        <begin position="183"/>
        <end position="201"/>
    </location>
</feature>
<keyword evidence="2" id="KW-0067">ATP-binding</keyword>
<reference evidence="6 7" key="1">
    <citation type="submission" date="2022-05" db="EMBL/GenBank/DDBJ databases">
        <authorList>
            <consortium name="Genoscope - CEA"/>
            <person name="William W."/>
        </authorList>
    </citation>
    <scope>NUCLEOTIDE SEQUENCE [LARGE SCALE GENOMIC DNA]</scope>
</reference>
<dbReference type="PIRSF" id="PIRSF000615">
    <property type="entry name" value="TyrPK_CSF1-R"/>
    <property type="match status" value="1"/>
</dbReference>
<dbReference type="PROSITE" id="PS00109">
    <property type="entry name" value="PROTEIN_KINASE_TYR"/>
    <property type="match status" value="1"/>
</dbReference>
<dbReference type="InterPro" id="IPR020635">
    <property type="entry name" value="Tyr_kinase_cat_dom"/>
</dbReference>
<dbReference type="PROSITE" id="PS50011">
    <property type="entry name" value="PROTEIN_KINASE_DOM"/>
    <property type="match status" value="1"/>
</dbReference>
<dbReference type="PANTHER" id="PTHR24416">
    <property type="entry name" value="TYROSINE-PROTEIN KINASE RECEPTOR"/>
    <property type="match status" value="1"/>
</dbReference>
<feature type="binding site" evidence="2">
    <location>
        <begin position="151"/>
        <end position="157"/>
    </location>
    <ligand>
        <name>ATP</name>
        <dbReference type="ChEBI" id="CHEBI:30616"/>
    </ligand>
</feature>
<dbReference type="AlphaFoldDB" id="A0AAU9VY06"/>
<keyword evidence="4" id="KW-0472">Membrane</keyword>
<feature type="binding site" evidence="2">
    <location>
        <position position="103"/>
    </location>
    <ligand>
        <name>ATP</name>
        <dbReference type="ChEBI" id="CHEBI:30616"/>
    </ligand>
</feature>
<dbReference type="GO" id="GO:0005886">
    <property type="term" value="C:plasma membrane"/>
    <property type="evidence" value="ECO:0007669"/>
    <property type="project" value="TreeGrafter"/>
</dbReference>
<keyword evidence="4" id="KW-0812">Transmembrane</keyword>
<keyword evidence="4" id="KW-1133">Transmembrane helix</keyword>
<accession>A0AAU9VY06</accession>
<feature type="domain" description="Protein kinase" evidence="5">
    <location>
        <begin position="57"/>
        <end position="522"/>
    </location>
</feature>
<dbReference type="SUPFAM" id="SSF56112">
    <property type="entry name" value="Protein kinase-like (PK-like)"/>
    <property type="match status" value="1"/>
</dbReference>
<evidence type="ECO:0000256" key="4">
    <source>
        <dbReference type="SAM" id="Phobius"/>
    </source>
</evidence>
<dbReference type="GO" id="GO:0005524">
    <property type="term" value="F:ATP binding"/>
    <property type="evidence" value="ECO:0007669"/>
    <property type="project" value="UniProtKB-KW"/>
</dbReference>
<dbReference type="GO" id="GO:0004714">
    <property type="term" value="F:transmembrane receptor protein tyrosine kinase activity"/>
    <property type="evidence" value="ECO:0007669"/>
    <property type="project" value="TreeGrafter"/>
</dbReference>
<dbReference type="InterPro" id="IPR050122">
    <property type="entry name" value="RTK"/>
</dbReference>
<proteinExistence type="predicted"/>
<dbReference type="InterPro" id="IPR008266">
    <property type="entry name" value="Tyr_kinase_AS"/>
</dbReference>
<evidence type="ECO:0000256" key="1">
    <source>
        <dbReference type="PIRSR" id="PIRSR000615-1"/>
    </source>
</evidence>
<name>A0AAU9VY06_9CNID</name>
<dbReference type="Pfam" id="PF07714">
    <property type="entry name" value="PK_Tyr_Ser-Thr"/>
    <property type="match status" value="2"/>
</dbReference>
<dbReference type="GO" id="GO:0043235">
    <property type="term" value="C:receptor complex"/>
    <property type="evidence" value="ECO:0007669"/>
    <property type="project" value="TreeGrafter"/>
</dbReference>
<evidence type="ECO:0000313" key="7">
    <source>
        <dbReference type="Proteomes" id="UP001159428"/>
    </source>
</evidence>
<keyword evidence="7" id="KW-1185">Reference proteome</keyword>
<keyword evidence="2" id="KW-0547">Nucleotide-binding</keyword>
<protein>
    <recommendedName>
        <fullName evidence="5">Protein kinase domain-containing protein</fullName>
    </recommendedName>
</protein>
<feature type="binding site" evidence="3">
    <location>
        <position position="399"/>
    </location>
    <ligand>
        <name>Mg(2+)</name>
        <dbReference type="ChEBI" id="CHEBI:18420"/>
    </ligand>
</feature>
<keyword evidence="3" id="KW-0460">Magnesium</keyword>
<dbReference type="GO" id="GO:0046872">
    <property type="term" value="F:metal ion binding"/>
    <property type="evidence" value="ECO:0007669"/>
    <property type="project" value="UniProtKB-KW"/>
</dbReference>
<evidence type="ECO:0000313" key="6">
    <source>
        <dbReference type="EMBL" id="CAH3038881.1"/>
    </source>
</evidence>
<gene>
    <name evidence="6" type="ORF">PMEA_00021955</name>
</gene>
<dbReference type="InterPro" id="IPR000719">
    <property type="entry name" value="Prot_kinase_dom"/>
</dbReference>
<evidence type="ECO:0000256" key="3">
    <source>
        <dbReference type="PIRSR" id="PIRSR000615-3"/>
    </source>
</evidence>
<sequence>MIIYIVAGVASSLFLLLCLALSCWYYKVKQRKINRRSALSLRKIVILDKWEILPEQIEYKEELGRGAFGIVYKGTLRKRAGIDMFLTGKKSTPKEASQEVAVKVLPDNPREEQKQAFLHEISQMKLLGSHPSIVSLVGCCTLQDTKFLVIEYVPYGDLLQWLRRNRRLKPYLFLWLSAKSRSWLQMWIGFVLFYVYFSLIYPCTNIPNFEKGIRLINFCSFLVKLYCLTREKECFVRLNNEDIITPADQNQVTDGKEKEYEDKEICISLKQTNESGQVSSFKLNLSCLTYFILHFSHLSVDAIRRQDFQTSHHQEHIELQTIPLNLQKNCNAADTSTENLGYDDDDETDSNSFTVDKLFSFAWQIAQGMNHLAEKDFVHRDLAARNILVGRDGRVKVSDFGLMRQIYEDVYSLKKTKKLPVKWMAPESIFDSIFSTKSDVWSYGILLWEMITMGGVPYPTLTNSEVCRLLKTGYRMERPDMCSDEVYELITECWKEEPATRPSFSQLVEKLELIISKDTPYIDFSKHDESVSSYYNIPTLTNDEDGS</sequence>
<feature type="binding site" evidence="3">
    <location>
        <position position="386"/>
    </location>
    <ligand>
        <name>Mg(2+)</name>
        <dbReference type="ChEBI" id="CHEBI:18420"/>
    </ligand>
</feature>
<dbReference type="InterPro" id="IPR001245">
    <property type="entry name" value="Ser-Thr/Tyr_kinase_cat_dom"/>
</dbReference>
<dbReference type="CDD" id="cd00192">
    <property type="entry name" value="PTKc"/>
    <property type="match status" value="1"/>
</dbReference>